<accession>A0A6C2YMW8</accession>
<protein>
    <submittedName>
        <fullName evidence="2">Uncharacterized protein</fullName>
    </submittedName>
</protein>
<dbReference type="KEGG" id="tim:GMBLW1_10120"/>
<dbReference type="InParanoid" id="A0A6C2YMW8"/>
<dbReference type="EMBL" id="LR586016">
    <property type="protein sequence ID" value="VIP02948.1"/>
    <property type="molecule type" value="Genomic_DNA"/>
</dbReference>
<sequence>MNHSAEPAAPAATLPRDTEHPMEELPPSNEPSSSRSPERRTARERAVHAAEKRNQSDRRRLIDPTTCERDYTDEETEFMTAMERYKRENRRPFPTWSEVLEVIRSLGYRKVADSEPLPGSKPVKGSADKSAKN</sequence>
<organism evidence="2">
    <name type="scientific">Tuwongella immobilis</name>
    <dbReference type="NCBI Taxonomy" id="692036"/>
    <lineage>
        <taxon>Bacteria</taxon>
        <taxon>Pseudomonadati</taxon>
        <taxon>Planctomycetota</taxon>
        <taxon>Planctomycetia</taxon>
        <taxon>Gemmatales</taxon>
        <taxon>Gemmataceae</taxon>
        <taxon>Tuwongella</taxon>
    </lineage>
</organism>
<evidence type="ECO:0000313" key="3">
    <source>
        <dbReference type="Proteomes" id="UP000464378"/>
    </source>
</evidence>
<proteinExistence type="predicted"/>
<dbReference type="AlphaFoldDB" id="A0A6C2YMW8"/>
<dbReference type="Proteomes" id="UP000464378">
    <property type="component" value="Chromosome"/>
</dbReference>
<feature type="region of interest" description="Disordered" evidence="1">
    <location>
        <begin position="1"/>
        <end position="74"/>
    </location>
</feature>
<evidence type="ECO:0000313" key="2">
    <source>
        <dbReference type="EMBL" id="VIP02948.1"/>
    </source>
</evidence>
<feature type="compositionally biased region" description="Basic and acidic residues" evidence="1">
    <location>
        <begin position="36"/>
        <end position="70"/>
    </location>
</feature>
<evidence type="ECO:0000256" key="1">
    <source>
        <dbReference type="SAM" id="MobiDB-lite"/>
    </source>
</evidence>
<dbReference type="RefSeq" id="WP_232056137.1">
    <property type="nucleotide sequence ID" value="NZ_LR593887.1"/>
</dbReference>
<keyword evidence="3" id="KW-1185">Reference proteome</keyword>
<dbReference type="EMBL" id="LR593887">
    <property type="protein sequence ID" value="VTS02932.1"/>
    <property type="molecule type" value="Genomic_DNA"/>
</dbReference>
<feature type="compositionally biased region" description="Low complexity" evidence="1">
    <location>
        <begin position="25"/>
        <end position="35"/>
    </location>
</feature>
<feature type="region of interest" description="Disordered" evidence="1">
    <location>
        <begin position="109"/>
        <end position="133"/>
    </location>
</feature>
<gene>
    <name evidence="2" type="ORF">GMBLW1_10120</name>
</gene>
<name>A0A6C2YMW8_9BACT</name>
<reference evidence="2" key="1">
    <citation type="submission" date="2019-04" db="EMBL/GenBank/DDBJ databases">
        <authorList>
            <consortium name="Science for Life Laboratories"/>
        </authorList>
    </citation>
    <scope>NUCLEOTIDE SEQUENCE</scope>
    <source>
        <strain evidence="2">MBLW1</strain>
    </source>
</reference>